<dbReference type="InterPro" id="IPR001261">
    <property type="entry name" value="ArgE/DapE_CS"/>
</dbReference>
<dbReference type="RefSeq" id="WP_200342595.1">
    <property type="nucleotide sequence ID" value="NZ_NRRL01000083.1"/>
</dbReference>
<organism evidence="4 5">
    <name type="scientific">Rhodovibrio sodomensis</name>
    <dbReference type="NCBI Taxonomy" id="1088"/>
    <lineage>
        <taxon>Bacteria</taxon>
        <taxon>Pseudomonadati</taxon>
        <taxon>Pseudomonadota</taxon>
        <taxon>Alphaproteobacteria</taxon>
        <taxon>Rhodospirillales</taxon>
        <taxon>Rhodovibrionaceae</taxon>
        <taxon>Rhodovibrio</taxon>
    </lineage>
</organism>
<dbReference type="InterPro" id="IPR013597">
    <property type="entry name" value="Mat_intron_G2"/>
</dbReference>
<gene>
    <name evidence="4" type="primary">ltrA</name>
    <name evidence="4" type="ORF">CKO28_19600</name>
</gene>
<dbReference type="GO" id="GO:0003964">
    <property type="term" value="F:RNA-directed DNA polymerase activity"/>
    <property type="evidence" value="ECO:0007669"/>
    <property type="project" value="UniProtKB-KW"/>
</dbReference>
<keyword evidence="1" id="KW-0378">Hydrolase</keyword>
<dbReference type="InterPro" id="IPR000477">
    <property type="entry name" value="RT_dom"/>
</dbReference>
<proteinExistence type="inferred from homology"/>
<keyword evidence="4" id="KW-0548">Nucleotidyltransferase</keyword>
<reference evidence="4 5" key="1">
    <citation type="journal article" date="2020" name="Microorganisms">
        <title>Osmotic Adaptation and Compatible Solute Biosynthesis of Phototrophic Bacteria as Revealed from Genome Analyses.</title>
        <authorList>
            <person name="Imhoff J.F."/>
            <person name="Rahn T."/>
            <person name="Kunzel S."/>
            <person name="Keller A."/>
            <person name="Neulinger S.C."/>
        </authorList>
    </citation>
    <scope>NUCLEOTIDE SEQUENCE [LARGE SCALE GENOMIC DNA]</scope>
    <source>
        <strain evidence="4 5">DSM 9895</strain>
    </source>
</reference>
<dbReference type="PANTHER" id="PTHR34047">
    <property type="entry name" value="NUCLEAR INTRON MATURASE 1, MITOCHONDRIAL-RELATED"/>
    <property type="match status" value="1"/>
</dbReference>
<dbReference type="SUPFAM" id="SSF56672">
    <property type="entry name" value="DNA/RNA polymerases"/>
    <property type="match status" value="1"/>
</dbReference>
<evidence type="ECO:0000259" key="3">
    <source>
        <dbReference type="PROSITE" id="PS50878"/>
    </source>
</evidence>
<protein>
    <submittedName>
        <fullName evidence="4">Group II intron reverse transcriptase/maturase</fullName>
    </submittedName>
</protein>
<keyword evidence="4" id="KW-0695">RNA-directed DNA polymerase</keyword>
<keyword evidence="5" id="KW-1185">Reference proteome</keyword>
<dbReference type="Pfam" id="PF00078">
    <property type="entry name" value="RVT_1"/>
    <property type="match status" value="1"/>
</dbReference>
<comment type="caution">
    <text evidence="4">The sequence shown here is derived from an EMBL/GenBank/DDBJ whole genome shotgun (WGS) entry which is preliminary data.</text>
</comment>
<dbReference type="Pfam" id="PF08388">
    <property type="entry name" value="GIIM"/>
    <property type="match status" value="1"/>
</dbReference>
<feature type="domain" description="Reverse transcriptase" evidence="3">
    <location>
        <begin position="79"/>
        <end position="318"/>
    </location>
</feature>
<name>A0ABS1DKI6_9PROT</name>
<dbReference type="InterPro" id="IPR051083">
    <property type="entry name" value="GrpII_Intron_Splice-Mob/Def"/>
</dbReference>
<dbReference type="PANTHER" id="PTHR34047:SF8">
    <property type="entry name" value="PROTEIN YKFC"/>
    <property type="match status" value="1"/>
</dbReference>
<dbReference type="InterPro" id="IPR030931">
    <property type="entry name" value="Group_II_RT_mat"/>
</dbReference>
<evidence type="ECO:0000313" key="5">
    <source>
        <dbReference type="Proteomes" id="UP001296873"/>
    </source>
</evidence>
<evidence type="ECO:0000256" key="1">
    <source>
        <dbReference type="ARBA" id="ARBA00022801"/>
    </source>
</evidence>
<sequence>MTQRLATPEKLRTLQRKLYAKAKTDPAFRFYSLHDKIWRSDVLAHAFALAKANGGAPGVDGESFAAIEASGVETWLAGLAQELKDGTYRPQPVRRVTIPKPDGGERPLGIPTIRDRVAQTAAKLILEPILEADFEPNAYGYRPGRSALDAVREVHRLLLAGHTDVVDADLSQYFDEIPHRDLLRSVAQRVADRNVLRLIKLWLKAPVAEQDERGHWVMTGGKRRSKGTPQGGVLSPVLANLYMNRFLKYWRRNGHRDQLQAHVVAYADDLVILTRGHAAEAMARLRSAMPRLGLTVNETKTATVDARSQQFDFLGYSLGAHYRRWNGKWYLGASPSKKSVQRLKANVRALLVPSNSGNWLETRDRLNRMLRGWAGYFCYGSRGVAYRAVDAHVAQRTRHFLRRRHQVASRATRQFGDHRLFGELGVLSVQALSRAARSNAST</sequence>
<dbReference type="InterPro" id="IPR043502">
    <property type="entry name" value="DNA/RNA_pol_sf"/>
</dbReference>
<dbReference type="PROSITE" id="PS00758">
    <property type="entry name" value="ARGE_DAPE_CPG2_1"/>
    <property type="match status" value="1"/>
</dbReference>
<dbReference type="Gene3D" id="3.30.70.270">
    <property type="match status" value="1"/>
</dbReference>
<keyword evidence="4" id="KW-0808">Transferase</keyword>
<dbReference type="InterPro" id="IPR043128">
    <property type="entry name" value="Rev_trsase/Diguanyl_cyclase"/>
</dbReference>
<dbReference type="PROSITE" id="PS50878">
    <property type="entry name" value="RT_POL"/>
    <property type="match status" value="1"/>
</dbReference>
<accession>A0ABS1DKI6</accession>
<dbReference type="CDD" id="cd01651">
    <property type="entry name" value="RT_G2_intron"/>
    <property type="match status" value="1"/>
</dbReference>
<dbReference type="EMBL" id="NRRL01000083">
    <property type="protein sequence ID" value="MBK1670238.1"/>
    <property type="molecule type" value="Genomic_DNA"/>
</dbReference>
<comment type="similarity">
    <text evidence="2">Belongs to the bacterial reverse transcriptase family.</text>
</comment>
<evidence type="ECO:0000256" key="2">
    <source>
        <dbReference type="ARBA" id="ARBA00034120"/>
    </source>
</evidence>
<dbReference type="Proteomes" id="UP001296873">
    <property type="component" value="Unassembled WGS sequence"/>
</dbReference>
<dbReference type="NCBIfam" id="TIGR04416">
    <property type="entry name" value="group_II_RT_mat"/>
    <property type="match status" value="1"/>
</dbReference>
<evidence type="ECO:0000313" key="4">
    <source>
        <dbReference type="EMBL" id="MBK1670238.1"/>
    </source>
</evidence>